<dbReference type="SUPFAM" id="SSF51905">
    <property type="entry name" value="FAD/NAD(P)-binding domain"/>
    <property type="match status" value="1"/>
</dbReference>
<gene>
    <name evidence="2" type="ORF">H2204_005295</name>
</gene>
<dbReference type="EMBL" id="JAPDRN010000029">
    <property type="protein sequence ID" value="KAJ9636462.1"/>
    <property type="molecule type" value="Genomic_DNA"/>
</dbReference>
<dbReference type="Gene3D" id="3.50.50.60">
    <property type="entry name" value="FAD/NAD(P)-binding domain"/>
    <property type="match status" value="1"/>
</dbReference>
<dbReference type="SUPFAM" id="SSF54373">
    <property type="entry name" value="FAD-linked reductases, C-terminal domain"/>
    <property type="match status" value="1"/>
</dbReference>
<keyword evidence="3" id="KW-1185">Reference proteome</keyword>
<dbReference type="PANTHER" id="PTHR10742:SF414">
    <property type="entry name" value="CONTAINING AMINE OXIDASE, PUTATIVE (AFU_ORTHOLOGUE AFUA_3G12150)-RELATED"/>
    <property type="match status" value="1"/>
</dbReference>
<protein>
    <recommendedName>
        <fullName evidence="1">Amine oxidase domain-containing protein</fullName>
    </recommendedName>
</protein>
<sequence length="504" mass="56170">MSKAYQRPKVAVIGAGFAGLRCADVLLQGGVDVTVFEARNRIGGRVFQVSLEGQLYDVGANWIHEPNENPLMDIAKDTNTFVCPRPFGVALVDSSGRSRSIPYAERLKTTIDDLFDQASEYSYQHSAAIDPRLSIMDYVRDRVTEEFKGQPEFMQDLHREAERRGMWDGDPTSSLSLKHQCLEKGPGGIDVFVSGTYKNIVSQVAKPALEKGVVQLGQKVNRIIYQDDSSPAKVMVETSSGTQESFDEVVVTCPLGWLKKHRTSFFVPELPPPLSQAIDNISFGRLEKIYLTFPLAFWLSRGQDQQSTGSIDGYPCVTHFHHPSYVKNQIPYPANQMIVSLTHLLQGHTQPTILFYIHGPYATQLVHTIKGLEPHGDEYNNVLETYTKPFYSRLPNYAINDPACKPRSYYCSTWQLDDLAGNGSYSNFQIGQADAAKDVAILRDAGVLNRMKGVWFAGEHVAPACRQATTVGAYISGERVAENICKKWDMVLKRVSQGQPLAHI</sequence>
<accession>A0AA39CYV4</accession>
<organism evidence="2 3">
    <name type="scientific">Knufia peltigerae</name>
    <dbReference type="NCBI Taxonomy" id="1002370"/>
    <lineage>
        <taxon>Eukaryota</taxon>
        <taxon>Fungi</taxon>
        <taxon>Dikarya</taxon>
        <taxon>Ascomycota</taxon>
        <taxon>Pezizomycotina</taxon>
        <taxon>Eurotiomycetes</taxon>
        <taxon>Chaetothyriomycetidae</taxon>
        <taxon>Chaetothyriales</taxon>
        <taxon>Trichomeriaceae</taxon>
        <taxon>Knufia</taxon>
    </lineage>
</organism>
<dbReference type="Pfam" id="PF01593">
    <property type="entry name" value="Amino_oxidase"/>
    <property type="match status" value="1"/>
</dbReference>
<dbReference type="GO" id="GO:0016491">
    <property type="term" value="F:oxidoreductase activity"/>
    <property type="evidence" value="ECO:0007669"/>
    <property type="project" value="InterPro"/>
</dbReference>
<evidence type="ECO:0000313" key="3">
    <source>
        <dbReference type="Proteomes" id="UP001172681"/>
    </source>
</evidence>
<dbReference type="PANTHER" id="PTHR10742">
    <property type="entry name" value="FLAVIN MONOAMINE OXIDASE"/>
    <property type="match status" value="1"/>
</dbReference>
<dbReference type="InterPro" id="IPR036188">
    <property type="entry name" value="FAD/NAD-bd_sf"/>
</dbReference>
<dbReference type="Proteomes" id="UP001172681">
    <property type="component" value="Unassembled WGS sequence"/>
</dbReference>
<dbReference type="InterPro" id="IPR002937">
    <property type="entry name" value="Amino_oxidase"/>
</dbReference>
<proteinExistence type="predicted"/>
<comment type="caution">
    <text evidence="2">The sequence shown here is derived from an EMBL/GenBank/DDBJ whole genome shotgun (WGS) entry which is preliminary data.</text>
</comment>
<evidence type="ECO:0000259" key="1">
    <source>
        <dbReference type="Pfam" id="PF01593"/>
    </source>
</evidence>
<dbReference type="GO" id="GO:0050660">
    <property type="term" value="F:flavin adenine dinucleotide binding"/>
    <property type="evidence" value="ECO:0007669"/>
    <property type="project" value="TreeGrafter"/>
</dbReference>
<dbReference type="GO" id="GO:0006338">
    <property type="term" value="P:chromatin remodeling"/>
    <property type="evidence" value="ECO:0007669"/>
    <property type="project" value="TreeGrafter"/>
</dbReference>
<dbReference type="PRINTS" id="PR00419">
    <property type="entry name" value="ADXRDTASE"/>
</dbReference>
<evidence type="ECO:0000313" key="2">
    <source>
        <dbReference type="EMBL" id="KAJ9636462.1"/>
    </source>
</evidence>
<dbReference type="AlphaFoldDB" id="A0AA39CYV4"/>
<feature type="domain" description="Amine oxidase" evidence="1">
    <location>
        <begin position="17"/>
        <end position="484"/>
    </location>
</feature>
<dbReference type="InterPro" id="IPR050281">
    <property type="entry name" value="Flavin_monoamine_oxidase"/>
</dbReference>
<dbReference type="GO" id="GO:0003682">
    <property type="term" value="F:chromatin binding"/>
    <property type="evidence" value="ECO:0007669"/>
    <property type="project" value="TreeGrafter"/>
</dbReference>
<reference evidence="2" key="1">
    <citation type="submission" date="2022-10" db="EMBL/GenBank/DDBJ databases">
        <title>Culturing micro-colonial fungi from biological soil crusts in the Mojave desert and describing Neophaeococcomyces mojavensis, and introducing the new genera and species Taxawa tesnikishii.</title>
        <authorList>
            <person name="Kurbessoian T."/>
            <person name="Stajich J.E."/>
        </authorList>
    </citation>
    <scope>NUCLEOTIDE SEQUENCE</scope>
    <source>
        <strain evidence="2">TK_35</strain>
    </source>
</reference>
<dbReference type="Gene3D" id="3.90.660.10">
    <property type="match status" value="1"/>
</dbReference>
<name>A0AA39CYV4_9EURO</name>